<dbReference type="OrthoDB" id="2739686at2759"/>
<dbReference type="InterPro" id="IPR036278">
    <property type="entry name" value="Sialidase_sf"/>
</dbReference>
<organism evidence="2 3">
    <name type="scientific">Mycena chlorophos</name>
    <name type="common">Agaric fungus</name>
    <name type="synonym">Agaricus chlorophos</name>
    <dbReference type="NCBI Taxonomy" id="658473"/>
    <lineage>
        <taxon>Eukaryota</taxon>
        <taxon>Fungi</taxon>
        <taxon>Dikarya</taxon>
        <taxon>Basidiomycota</taxon>
        <taxon>Agaricomycotina</taxon>
        <taxon>Agaricomycetes</taxon>
        <taxon>Agaricomycetidae</taxon>
        <taxon>Agaricales</taxon>
        <taxon>Marasmiineae</taxon>
        <taxon>Mycenaceae</taxon>
        <taxon>Mycena</taxon>
    </lineage>
</organism>
<dbReference type="Gene3D" id="2.120.10.10">
    <property type="match status" value="1"/>
</dbReference>
<proteinExistence type="predicted"/>
<evidence type="ECO:0000313" key="3">
    <source>
        <dbReference type="Proteomes" id="UP000613580"/>
    </source>
</evidence>
<name>A0A8H6TL58_MYCCL</name>
<dbReference type="AlphaFoldDB" id="A0A8H6TL58"/>
<protein>
    <submittedName>
        <fullName evidence="2">Sialidase domain-containing protein</fullName>
    </submittedName>
</protein>
<comment type="caution">
    <text evidence="2">The sequence shown here is derived from an EMBL/GenBank/DDBJ whole genome shotgun (WGS) entry which is preliminary data.</text>
</comment>
<evidence type="ECO:0000256" key="1">
    <source>
        <dbReference type="SAM" id="SignalP"/>
    </source>
</evidence>
<feature type="signal peptide" evidence="1">
    <location>
        <begin position="1"/>
        <end position="15"/>
    </location>
</feature>
<keyword evidence="3" id="KW-1185">Reference proteome</keyword>
<dbReference type="Proteomes" id="UP000613580">
    <property type="component" value="Unassembled WGS sequence"/>
</dbReference>
<dbReference type="PANTHER" id="PTHR38792:SF3">
    <property type="entry name" value="BNR_ASP-BOX REPEAT DOMAIN PROTEIN (AFU_ORTHOLOGUE AFUA_7G06430)-RELATED"/>
    <property type="match status" value="1"/>
</dbReference>
<dbReference type="SUPFAM" id="SSF50939">
    <property type="entry name" value="Sialidases"/>
    <property type="match status" value="1"/>
</dbReference>
<accession>A0A8H6TL58</accession>
<dbReference type="PANTHER" id="PTHR38792">
    <property type="entry name" value="BNR/ASP-BOX REPEAT DOMAIN PROTEIN (AFU_ORTHOLOGUE AFUA_7G06430)-RELATED"/>
    <property type="match status" value="1"/>
</dbReference>
<evidence type="ECO:0000313" key="2">
    <source>
        <dbReference type="EMBL" id="KAF7318697.1"/>
    </source>
</evidence>
<dbReference type="CDD" id="cd15482">
    <property type="entry name" value="Sialidase_non-viral"/>
    <property type="match status" value="1"/>
</dbReference>
<gene>
    <name evidence="2" type="ORF">HMN09_00381400</name>
</gene>
<reference evidence="2" key="1">
    <citation type="submission" date="2020-05" db="EMBL/GenBank/DDBJ databases">
        <title>Mycena genomes resolve the evolution of fungal bioluminescence.</title>
        <authorList>
            <person name="Tsai I.J."/>
        </authorList>
    </citation>
    <scope>NUCLEOTIDE SEQUENCE</scope>
    <source>
        <strain evidence="2">110903Hualien_Pintung</strain>
    </source>
</reference>
<feature type="chain" id="PRO_5034354535" evidence="1">
    <location>
        <begin position="16"/>
        <end position="371"/>
    </location>
</feature>
<sequence>MKLLFFLSVLSVAFARDLPLRRANGLAPSVSSTVINPNPATGGTYPRMTQLTYTDNSLLASVTAFSAGSTMNILTVTRSTDNGQTFSSLGTIASGTGDIDNAYLHQLPNGSVLAVFRNHDWNRTTKVYSYYRITACISTDGGATWSFLAQINERAATATNNGLWEPFIRIAASGAIQVYYASENSASDQDILMQSSTNNGATWSSPITVAGATTTGRDGMPGCADYTPSGGVASVICIFETTETTAPLFTVKAVVSTTDGTSFAPTRYQVYIPTGSGKNAGAPQVVKTTNNILVASFMTDEDNTATHKWPQGASVKLLTSKDTTPAAWGQKTTLLPISSLWAGIFARTDGSGTVIGCADNGGATCRSVSFS</sequence>
<keyword evidence="1" id="KW-0732">Signal</keyword>
<dbReference type="EMBL" id="JACAZE010000004">
    <property type="protein sequence ID" value="KAF7318697.1"/>
    <property type="molecule type" value="Genomic_DNA"/>
</dbReference>